<name>A0A0F7CID6_PAEDU</name>
<accession>A0A0F7CID6</accession>
<protein>
    <submittedName>
        <fullName evidence="1">Uncharacterized protein</fullName>
    </submittedName>
</protein>
<evidence type="ECO:0000313" key="2">
    <source>
        <dbReference type="Proteomes" id="UP000034189"/>
    </source>
</evidence>
<dbReference type="HOGENOM" id="CLU_2331073_0_0_9"/>
<proteinExistence type="predicted"/>
<dbReference type="AlphaFoldDB" id="A0A0F7CID6"/>
<reference evidence="1 2" key="1">
    <citation type="submission" date="2015-03" db="EMBL/GenBank/DDBJ databases">
        <authorList>
            <person name="Abdul Halim M."/>
        </authorList>
    </citation>
    <scope>NUCLEOTIDE SEQUENCE [LARGE SCALE GENOMIC DNA]</scope>
    <source>
        <strain evidence="1 2">ATCC 35681</strain>
    </source>
</reference>
<sequence length="98" mass="11809">MIDAEYDDKGFCWVTNAELKDLLKQNGLEPVESGDSSNNNFMYWKYQTKLSSEQLKGDFDSKLRQQLVEVYNKLNKIISHWQDEQRNNKYRLDRWQLK</sequence>
<organism evidence="1 2">
    <name type="scientific">Paenibacillus durus ATCC 35681</name>
    <dbReference type="NCBI Taxonomy" id="1333534"/>
    <lineage>
        <taxon>Bacteria</taxon>
        <taxon>Bacillati</taxon>
        <taxon>Bacillota</taxon>
        <taxon>Bacilli</taxon>
        <taxon>Bacillales</taxon>
        <taxon>Paenibacillaceae</taxon>
        <taxon>Paenibacillus</taxon>
    </lineage>
</organism>
<dbReference type="RefSeq" id="WP_025698399.1">
    <property type="nucleotide sequence ID" value="NZ_ASQQ01000600.1"/>
</dbReference>
<dbReference type="PATRIC" id="fig|1333534.5.peg.2709"/>
<reference evidence="1 2" key="2">
    <citation type="journal article" date="2016" name="Genome Announc.">
        <title>Genome Sequence of a Gram-Positive Diazotroph, Paenibacillus durus Type Strain ATCC 35681.</title>
        <authorList>
            <person name="Halim M.A."/>
            <person name="Rahman A.Y."/>
            <person name="Sim K.S."/>
            <person name="Yam H.C."/>
            <person name="Rahim A.A."/>
            <person name="Ghazali A.H."/>
            <person name="Najimudin N."/>
        </authorList>
    </citation>
    <scope>NUCLEOTIDE SEQUENCE [LARGE SCALE GENOMIC DNA]</scope>
    <source>
        <strain evidence="1 2">ATCC 35681</strain>
    </source>
</reference>
<dbReference type="Proteomes" id="UP000034189">
    <property type="component" value="Chromosome"/>
</dbReference>
<gene>
    <name evidence="1" type="ORF">VK70_12275</name>
</gene>
<dbReference type="EMBL" id="CP011114">
    <property type="protein sequence ID" value="AKG35256.1"/>
    <property type="molecule type" value="Genomic_DNA"/>
</dbReference>
<evidence type="ECO:0000313" key="1">
    <source>
        <dbReference type="EMBL" id="AKG35256.1"/>
    </source>
</evidence>